<gene>
    <name evidence="1" type="ORF">LCGC14_1482280</name>
</gene>
<organism evidence="1">
    <name type="scientific">marine sediment metagenome</name>
    <dbReference type="NCBI Taxonomy" id="412755"/>
    <lineage>
        <taxon>unclassified sequences</taxon>
        <taxon>metagenomes</taxon>
        <taxon>ecological metagenomes</taxon>
    </lineage>
</organism>
<protein>
    <submittedName>
        <fullName evidence="1">Uncharacterized protein</fullName>
    </submittedName>
</protein>
<reference evidence="1" key="1">
    <citation type="journal article" date="2015" name="Nature">
        <title>Complex archaea that bridge the gap between prokaryotes and eukaryotes.</title>
        <authorList>
            <person name="Spang A."/>
            <person name="Saw J.H."/>
            <person name="Jorgensen S.L."/>
            <person name="Zaremba-Niedzwiedzka K."/>
            <person name="Martijn J."/>
            <person name="Lind A.E."/>
            <person name="van Eijk R."/>
            <person name="Schleper C."/>
            <person name="Guy L."/>
            <person name="Ettema T.J."/>
        </authorList>
    </citation>
    <scope>NUCLEOTIDE SEQUENCE</scope>
</reference>
<sequence length="62" mass="6855">MYGAESKEEEMMSNKEALPEGIYFDGEVYFSTCPECGLEQGDMGSHIACEECGYGPMPTMDK</sequence>
<comment type="caution">
    <text evidence="1">The sequence shown here is derived from an EMBL/GenBank/DDBJ whole genome shotgun (WGS) entry which is preliminary data.</text>
</comment>
<proteinExistence type="predicted"/>
<evidence type="ECO:0000313" key="1">
    <source>
        <dbReference type="EMBL" id="KKM66333.1"/>
    </source>
</evidence>
<accession>A0A0F9J9W1</accession>
<name>A0A0F9J9W1_9ZZZZ</name>
<dbReference type="EMBL" id="LAZR01010555">
    <property type="protein sequence ID" value="KKM66333.1"/>
    <property type="molecule type" value="Genomic_DNA"/>
</dbReference>
<dbReference type="AlphaFoldDB" id="A0A0F9J9W1"/>